<name>A0A2C7AFM9_9PROT</name>
<dbReference type="SUPFAM" id="SSF55729">
    <property type="entry name" value="Acyl-CoA N-acyltransferases (Nat)"/>
    <property type="match status" value="1"/>
</dbReference>
<dbReference type="AlphaFoldDB" id="A0A2C7AFM9"/>
<protein>
    <submittedName>
        <fullName evidence="2">Uncharacterized protein</fullName>
    </submittedName>
</protein>
<sequence length="108" mass="11907">MPPGVTPRPGRPEDAPRRAAIHRAAREAAGEPPGPRVGLFRIARNHAARAFCARHGFRPVAASDGAGTEEGEPGLLLRRPEGRRRRRNRPPFQAPPPCQEPPRKERHP</sequence>
<dbReference type="InterPro" id="IPR016181">
    <property type="entry name" value="Acyl_CoA_acyltransferase"/>
</dbReference>
<evidence type="ECO:0000313" key="2">
    <source>
        <dbReference type="EMBL" id="PHK96275.1"/>
    </source>
</evidence>
<organism evidence="2 3">
    <name type="scientific">Teichococcus rhizosphaerae</name>
    <dbReference type="NCBI Taxonomy" id="1335062"/>
    <lineage>
        <taxon>Bacteria</taxon>
        <taxon>Pseudomonadati</taxon>
        <taxon>Pseudomonadota</taxon>
        <taxon>Alphaproteobacteria</taxon>
        <taxon>Acetobacterales</taxon>
        <taxon>Roseomonadaceae</taxon>
        <taxon>Roseomonas</taxon>
    </lineage>
</organism>
<accession>A0A2C7AFM9</accession>
<gene>
    <name evidence="2" type="ORF">CR162_02735</name>
</gene>
<feature type="region of interest" description="Disordered" evidence="1">
    <location>
        <begin position="56"/>
        <end position="108"/>
    </location>
</feature>
<dbReference type="Proteomes" id="UP000223527">
    <property type="component" value="Unassembled WGS sequence"/>
</dbReference>
<proteinExistence type="predicted"/>
<comment type="caution">
    <text evidence="2">The sequence shown here is derived from an EMBL/GenBank/DDBJ whole genome shotgun (WGS) entry which is preliminary data.</text>
</comment>
<dbReference type="EMBL" id="PDNU01000003">
    <property type="protein sequence ID" value="PHK96275.1"/>
    <property type="molecule type" value="Genomic_DNA"/>
</dbReference>
<reference evidence="2 3" key="1">
    <citation type="submission" date="2017-10" db="EMBL/GenBank/DDBJ databases">
        <authorList>
            <person name="Banno H."/>
            <person name="Chua N.-H."/>
        </authorList>
    </citation>
    <scope>NUCLEOTIDE SEQUENCE [LARGE SCALE GENOMIC DNA]</scope>
    <source>
        <strain evidence="2 3">YW11</strain>
    </source>
</reference>
<evidence type="ECO:0000256" key="1">
    <source>
        <dbReference type="SAM" id="MobiDB-lite"/>
    </source>
</evidence>
<keyword evidence="3" id="KW-1185">Reference proteome</keyword>
<dbReference type="RefSeq" id="WP_099094005.1">
    <property type="nucleotide sequence ID" value="NZ_PDNU01000003.1"/>
</dbReference>
<evidence type="ECO:0000313" key="3">
    <source>
        <dbReference type="Proteomes" id="UP000223527"/>
    </source>
</evidence>